<dbReference type="PANTHER" id="PTHR46237:SF1">
    <property type="entry name" value="CYTOCHROME B5 REDUCTASE 4"/>
    <property type="match status" value="1"/>
</dbReference>
<dbReference type="STRING" id="188477.A0A3S1BZ87"/>
<dbReference type="InterPro" id="IPR017938">
    <property type="entry name" value="Riboflavin_synthase-like_b-brl"/>
</dbReference>
<dbReference type="SMART" id="SM01117">
    <property type="entry name" value="Cyt-b5"/>
    <property type="match status" value="1"/>
</dbReference>
<dbReference type="InterPro" id="IPR008333">
    <property type="entry name" value="Cbr1-like_FAD-bd_dom"/>
</dbReference>
<dbReference type="PROSITE" id="PS00191">
    <property type="entry name" value="CYTOCHROME_B5_1"/>
    <property type="match status" value="1"/>
</dbReference>
<comment type="similarity">
    <text evidence="1">Belongs to the flavoprotein pyridine nucleotide cytochrome reductase family.</text>
</comment>
<dbReference type="SUPFAM" id="SSF63380">
    <property type="entry name" value="Riboflavin synthase domain-like"/>
    <property type="match status" value="1"/>
</dbReference>
<evidence type="ECO:0000256" key="1">
    <source>
        <dbReference type="ARBA" id="ARBA00006105"/>
    </source>
</evidence>
<evidence type="ECO:0000259" key="13">
    <source>
        <dbReference type="PROSITE" id="PS51203"/>
    </source>
</evidence>
<dbReference type="SUPFAM" id="SSF52343">
    <property type="entry name" value="Ferredoxin reductase-like, C-terminal NADP-linked domain"/>
    <property type="match status" value="1"/>
</dbReference>
<accession>A0A3S1BZ87</accession>
<feature type="domain" description="Cytochrome b5 heme-binding" evidence="12">
    <location>
        <begin position="52"/>
        <end position="128"/>
    </location>
</feature>
<feature type="domain" description="CS" evidence="13">
    <location>
        <begin position="158"/>
        <end position="248"/>
    </location>
</feature>
<dbReference type="InterPro" id="IPR001199">
    <property type="entry name" value="Cyt_B5-like_heme/steroid-bd"/>
</dbReference>
<dbReference type="Gene3D" id="3.40.50.80">
    <property type="entry name" value="Nucleotide-binding domain of ferredoxin-NADP reductase (FNR) module"/>
    <property type="match status" value="1"/>
</dbReference>
<dbReference type="GO" id="GO:0005737">
    <property type="term" value="C:cytoplasm"/>
    <property type="evidence" value="ECO:0007669"/>
    <property type="project" value="TreeGrafter"/>
</dbReference>
<dbReference type="InterPro" id="IPR036400">
    <property type="entry name" value="Cyt_B5-like_heme/steroid_sf"/>
</dbReference>
<dbReference type="Proteomes" id="UP000271974">
    <property type="component" value="Unassembled WGS sequence"/>
</dbReference>
<protein>
    <recommendedName>
        <fullName evidence="3">Cytochrome b5 reductase 4</fullName>
        <ecNumber evidence="2">1.6.2.2</ecNumber>
    </recommendedName>
    <alternativeName>
        <fullName evidence="10">Flavohemoprotein b5/b5R</fullName>
    </alternativeName>
    <alternativeName>
        <fullName evidence="9">cb5/cb5R</fullName>
    </alternativeName>
</protein>
<dbReference type="AlphaFoldDB" id="A0A3S1BZ87"/>
<dbReference type="SUPFAM" id="SSF49764">
    <property type="entry name" value="HSP20-like chaperones"/>
    <property type="match status" value="1"/>
</dbReference>
<proteinExistence type="inferred from homology"/>
<keyword evidence="5" id="KW-0479">Metal-binding</keyword>
<dbReference type="Pfam" id="PF00175">
    <property type="entry name" value="NAD_binding_1"/>
    <property type="match status" value="1"/>
</dbReference>
<comment type="catalytic activity">
    <reaction evidence="11">
        <text>2 Fe(III)-[cytochrome b5] + NADH = 2 Fe(II)-[cytochrome b5] + NAD(+) + H(+)</text>
        <dbReference type="Rhea" id="RHEA:46680"/>
        <dbReference type="Rhea" id="RHEA-COMP:10438"/>
        <dbReference type="Rhea" id="RHEA-COMP:10439"/>
        <dbReference type="ChEBI" id="CHEBI:15378"/>
        <dbReference type="ChEBI" id="CHEBI:29033"/>
        <dbReference type="ChEBI" id="CHEBI:29034"/>
        <dbReference type="ChEBI" id="CHEBI:57540"/>
        <dbReference type="ChEBI" id="CHEBI:57945"/>
        <dbReference type="EC" id="1.6.2.2"/>
    </reaction>
</comment>
<evidence type="ECO:0000313" key="16">
    <source>
        <dbReference type="Proteomes" id="UP000271974"/>
    </source>
</evidence>
<keyword evidence="8" id="KW-0520">NAD</keyword>
<evidence type="ECO:0000256" key="5">
    <source>
        <dbReference type="ARBA" id="ARBA00022723"/>
    </source>
</evidence>
<dbReference type="Pfam" id="PF04969">
    <property type="entry name" value="CS"/>
    <property type="match status" value="1"/>
</dbReference>
<dbReference type="CDD" id="cd06183">
    <property type="entry name" value="cyt_b5_reduct_like"/>
    <property type="match status" value="1"/>
</dbReference>
<evidence type="ECO:0000256" key="6">
    <source>
        <dbReference type="ARBA" id="ARBA00023002"/>
    </source>
</evidence>
<keyword evidence="6" id="KW-0560">Oxidoreductase</keyword>
<dbReference type="FunFam" id="3.40.50.80:FF:000021">
    <property type="entry name" value="Cytochrome b5 reductase 4"/>
    <property type="match status" value="1"/>
</dbReference>
<dbReference type="InterPro" id="IPR008978">
    <property type="entry name" value="HSP20-like_chaperone"/>
</dbReference>
<dbReference type="PROSITE" id="PS51384">
    <property type="entry name" value="FAD_FR"/>
    <property type="match status" value="1"/>
</dbReference>
<evidence type="ECO:0000256" key="10">
    <source>
        <dbReference type="ARBA" id="ARBA00031842"/>
    </source>
</evidence>
<dbReference type="EC" id="1.6.2.2" evidence="2"/>
<dbReference type="EMBL" id="RQTK01000491">
    <property type="protein sequence ID" value="RUS78760.1"/>
    <property type="molecule type" value="Genomic_DNA"/>
</dbReference>
<dbReference type="InterPro" id="IPR007052">
    <property type="entry name" value="CS_dom"/>
</dbReference>
<keyword evidence="16" id="KW-1185">Reference proteome</keyword>
<evidence type="ECO:0000256" key="7">
    <source>
        <dbReference type="ARBA" id="ARBA00023004"/>
    </source>
</evidence>
<dbReference type="GO" id="GO:0090524">
    <property type="term" value="F:cytochrome-b5 reductase activity, acting on NADH"/>
    <property type="evidence" value="ECO:0007669"/>
    <property type="project" value="UniProtKB-EC"/>
</dbReference>
<evidence type="ECO:0000256" key="3">
    <source>
        <dbReference type="ARBA" id="ARBA00022339"/>
    </source>
</evidence>
<dbReference type="PANTHER" id="PTHR46237">
    <property type="entry name" value="CYTOCHROME B5 REDUCTASE 4 FAMILY MEMBER"/>
    <property type="match status" value="1"/>
</dbReference>
<keyword evidence="7" id="KW-0408">Iron</keyword>
<dbReference type="GO" id="GO:0020037">
    <property type="term" value="F:heme binding"/>
    <property type="evidence" value="ECO:0007669"/>
    <property type="project" value="InterPro"/>
</dbReference>
<comment type="caution">
    <text evidence="15">The sequence shown here is derived from an EMBL/GenBank/DDBJ whole genome shotgun (WGS) entry which is preliminary data.</text>
</comment>
<evidence type="ECO:0000256" key="11">
    <source>
        <dbReference type="ARBA" id="ARBA00047682"/>
    </source>
</evidence>
<dbReference type="PROSITE" id="PS51203">
    <property type="entry name" value="CS"/>
    <property type="match status" value="1"/>
</dbReference>
<feature type="domain" description="FAD-binding FR-type" evidence="14">
    <location>
        <begin position="265"/>
        <end position="377"/>
    </location>
</feature>
<evidence type="ECO:0000256" key="4">
    <source>
        <dbReference type="ARBA" id="ARBA00022617"/>
    </source>
</evidence>
<dbReference type="InterPro" id="IPR051872">
    <property type="entry name" value="Cytochrome_b5/Flavoprotein_Rdt"/>
</dbReference>
<dbReference type="Pfam" id="PF00970">
    <property type="entry name" value="FAD_binding_6"/>
    <property type="match status" value="1"/>
</dbReference>
<evidence type="ECO:0000259" key="14">
    <source>
        <dbReference type="PROSITE" id="PS51384"/>
    </source>
</evidence>
<sequence length="524" mass="58863">MSSLKVPRADTAQSISELTGRKKVMLAPGHSLMDWIRLGRAQGDLSGVKEKRRDIKLADLATHNTPSDMWMALRGKVYNITPYLNYHPGGVEELNRAAGKDGTQLFDEIHNWVNVESMLEKCLVGYLSNESKLTAVKKSQPKKLLPGPVASSIRRPTIEKPKQDWYQTQSQVVVVVYTKLTSLSREFVIVSVSAAEIRVQVVLDKYSYFVHFKPQFPVQEETIVVVANGKVEVKLDKVTKNTHWPDLGTPLSDNEHYAHTKSLAPSYGIWTVTSNSPVNHDTRLLRLKAPPGYSMVAPVGYHIHIVNDISGMQIGRSYTIMPPSLTDPRSDKEQEEGRAMTLMIKYYPGGVLTPWVTSLSAGEKIKVSNYDGNFELERLNNVSHLILFAAGTGFTSMARLIIYALTNLDKAKFPIKLVFNNKTQEDILWRDQIEKVAAKNPRFSVEHILSQEPPNSDWKGRRGRISSKHIEDYVPIPNSKCCPFVCICGPWAYNDTVESLTKLRGLKDQHLHIFSQLSHGSTSL</sequence>
<gene>
    <name evidence="15" type="ORF">EGW08_013476</name>
</gene>
<dbReference type="InterPro" id="IPR017927">
    <property type="entry name" value="FAD-bd_FR_type"/>
</dbReference>
<dbReference type="PROSITE" id="PS50255">
    <property type="entry name" value="CYTOCHROME_B5_2"/>
    <property type="match status" value="1"/>
</dbReference>
<evidence type="ECO:0000256" key="9">
    <source>
        <dbReference type="ARBA" id="ARBA00030883"/>
    </source>
</evidence>
<dbReference type="Gene3D" id="2.40.30.10">
    <property type="entry name" value="Translation factors"/>
    <property type="match status" value="1"/>
</dbReference>
<dbReference type="Pfam" id="PF00173">
    <property type="entry name" value="Cyt-b5"/>
    <property type="match status" value="1"/>
</dbReference>
<dbReference type="InterPro" id="IPR001433">
    <property type="entry name" value="OxRdtase_FAD/NAD-bd"/>
</dbReference>
<dbReference type="FunFam" id="3.10.120.10:FF:000001">
    <property type="entry name" value="Cytochrome b5 reductase 4"/>
    <property type="match status" value="1"/>
</dbReference>
<dbReference type="SUPFAM" id="SSF55856">
    <property type="entry name" value="Cytochrome b5-like heme/steroid binding domain"/>
    <property type="match status" value="1"/>
</dbReference>
<dbReference type="OrthoDB" id="432299at2759"/>
<dbReference type="GO" id="GO:0046872">
    <property type="term" value="F:metal ion binding"/>
    <property type="evidence" value="ECO:0007669"/>
    <property type="project" value="UniProtKB-KW"/>
</dbReference>
<organism evidence="15 16">
    <name type="scientific">Elysia chlorotica</name>
    <name type="common">Eastern emerald elysia</name>
    <name type="synonym">Sea slug</name>
    <dbReference type="NCBI Taxonomy" id="188477"/>
    <lineage>
        <taxon>Eukaryota</taxon>
        <taxon>Metazoa</taxon>
        <taxon>Spiralia</taxon>
        <taxon>Lophotrochozoa</taxon>
        <taxon>Mollusca</taxon>
        <taxon>Gastropoda</taxon>
        <taxon>Heterobranchia</taxon>
        <taxon>Euthyneura</taxon>
        <taxon>Panpulmonata</taxon>
        <taxon>Sacoglossa</taxon>
        <taxon>Placobranchoidea</taxon>
        <taxon>Plakobranchidae</taxon>
        <taxon>Elysia</taxon>
    </lineage>
</organism>
<keyword evidence="4" id="KW-0349">Heme</keyword>
<dbReference type="InterPro" id="IPR039261">
    <property type="entry name" value="FNR_nucleotide-bd"/>
</dbReference>
<evidence type="ECO:0000313" key="15">
    <source>
        <dbReference type="EMBL" id="RUS78760.1"/>
    </source>
</evidence>
<evidence type="ECO:0000259" key="12">
    <source>
        <dbReference type="PROSITE" id="PS50255"/>
    </source>
</evidence>
<evidence type="ECO:0000256" key="2">
    <source>
        <dbReference type="ARBA" id="ARBA00012011"/>
    </source>
</evidence>
<dbReference type="InterPro" id="IPR018506">
    <property type="entry name" value="Cyt_B5_heme-BS"/>
</dbReference>
<reference evidence="15 16" key="1">
    <citation type="submission" date="2019-01" db="EMBL/GenBank/DDBJ databases">
        <title>A draft genome assembly of the solar-powered sea slug Elysia chlorotica.</title>
        <authorList>
            <person name="Cai H."/>
            <person name="Li Q."/>
            <person name="Fang X."/>
            <person name="Li J."/>
            <person name="Curtis N.E."/>
            <person name="Altenburger A."/>
            <person name="Shibata T."/>
            <person name="Feng M."/>
            <person name="Maeda T."/>
            <person name="Schwartz J.A."/>
            <person name="Shigenobu S."/>
            <person name="Lundholm N."/>
            <person name="Nishiyama T."/>
            <person name="Yang H."/>
            <person name="Hasebe M."/>
            <person name="Li S."/>
            <person name="Pierce S.K."/>
            <person name="Wang J."/>
        </authorList>
    </citation>
    <scope>NUCLEOTIDE SEQUENCE [LARGE SCALE GENOMIC DNA]</scope>
    <source>
        <strain evidence="15">EC2010</strain>
        <tissue evidence="15">Whole organism of an adult</tissue>
    </source>
</reference>
<dbReference type="Gene3D" id="3.10.120.10">
    <property type="entry name" value="Cytochrome b5-like heme/steroid binding domain"/>
    <property type="match status" value="1"/>
</dbReference>
<name>A0A3S1BZ87_ELYCH</name>
<dbReference type="Gene3D" id="2.60.40.790">
    <property type="match status" value="1"/>
</dbReference>
<evidence type="ECO:0000256" key="8">
    <source>
        <dbReference type="ARBA" id="ARBA00023027"/>
    </source>
</evidence>